<name>A0AAE0LDR0_9CHLO</name>
<feature type="compositionally biased region" description="Basic residues" evidence="1">
    <location>
        <begin position="143"/>
        <end position="155"/>
    </location>
</feature>
<evidence type="ECO:0000313" key="2">
    <source>
        <dbReference type="EMBL" id="KAK3281029.1"/>
    </source>
</evidence>
<dbReference type="AlphaFoldDB" id="A0AAE0LDR0"/>
<reference evidence="2 3" key="1">
    <citation type="journal article" date="2015" name="Genome Biol. Evol.">
        <title>Comparative Genomics of a Bacterivorous Green Alga Reveals Evolutionary Causalities and Consequences of Phago-Mixotrophic Mode of Nutrition.</title>
        <authorList>
            <person name="Burns J.A."/>
            <person name="Paasch A."/>
            <person name="Narechania A."/>
            <person name="Kim E."/>
        </authorList>
    </citation>
    <scope>NUCLEOTIDE SEQUENCE [LARGE SCALE GENOMIC DNA]</scope>
    <source>
        <strain evidence="2 3">PLY_AMNH</strain>
    </source>
</reference>
<dbReference type="Proteomes" id="UP001190700">
    <property type="component" value="Unassembled WGS sequence"/>
</dbReference>
<dbReference type="EMBL" id="LGRX02004083">
    <property type="protein sequence ID" value="KAK3281029.1"/>
    <property type="molecule type" value="Genomic_DNA"/>
</dbReference>
<comment type="caution">
    <text evidence="2">The sequence shown here is derived from an EMBL/GenBank/DDBJ whole genome shotgun (WGS) entry which is preliminary data.</text>
</comment>
<gene>
    <name evidence="2" type="ORF">CYMTET_11161</name>
</gene>
<proteinExistence type="predicted"/>
<evidence type="ECO:0000256" key="1">
    <source>
        <dbReference type="SAM" id="MobiDB-lite"/>
    </source>
</evidence>
<feature type="compositionally biased region" description="Basic and acidic residues" evidence="1">
    <location>
        <begin position="128"/>
        <end position="142"/>
    </location>
</feature>
<organism evidence="2 3">
    <name type="scientific">Cymbomonas tetramitiformis</name>
    <dbReference type="NCBI Taxonomy" id="36881"/>
    <lineage>
        <taxon>Eukaryota</taxon>
        <taxon>Viridiplantae</taxon>
        <taxon>Chlorophyta</taxon>
        <taxon>Pyramimonadophyceae</taxon>
        <taxon>Pyramimonadales</taxon>
        <taxon>Pyramimonadaceae</taxon>
        <taxon>Cymbomonas</taxon>
    </lineage>
</organism>
<evidence type="ECO:0000313" key="3">
    <source>
        <dbReference type="Proteomes" id="UP001190700"/>
    </source>
</evidence>
<sequence>MYNNRLDSEFGGSYVGSFPCHPSVAVTSTCPPSTASPCVDTSGGGEDTKDVDVLAELKHYRRMLVLGVHAKDRVAGAHHAIYMQDAFSGAALFGASAPGDAAPAVEEQARAGELLLAEHVAPEHAMAVHDGGKPRHADDRGHRCQMTRRHRRSRRPGGPCPCRLMLVVMEARFSGFVERAVMGLQLDPTPRRSSVAFG</sequence>
<feature type="region of interest" description="Disordered" evidence="1">
    <location>
        <begin position="128"/>
        <end position="157"/>
    </location>
</feature>
<accession>A0AAE0LDR0</accession>
<protein>
    <submittedName>
        <fullName evidence="2">Uncharacterized protein</fullName>
    </submittedName>
</protein>
<keyword evidence="3" id="KW-1185">Reference proteome</keyword>